<dbReference type="InterPro" id="IPR031353">
    <property type="entry name" value="NACHT_sigma"/>
</dbReference>
<proteinExistence type="predicted"/>
<evidence type="ECO:0000256" key="1">
    <source>
        <dbReference type="SAM" id="MobiDB-lite"/>
    </source>
</evidence>
<feature type="region of interest" description="Disordered" evidence="1">
    <location>
        <begin position="1"/>
        <end position="30"/>
    </location>
</feature>
<dbReference type="EMBL" id="PVQB02000179">
    <property type="protein sequence ID" value="KAF4341746.1"/>
    <property type="molecule type" value="Genomic_DNA"/>
</dbReference>
<reference evidence="4" key="1">
    <citation type="journal article" date="2017" name="Mycologia">
        <title>Fusarium algeriense, sp. nov., a novel toxigenic crown rot pathogen of durum wheat from Algeria is nested in the Fusarium burgessii species complex.</title>
        <authorList>
            <person name="Laraba I."/>
            <person name="Keddad A."/>
            <person name="Boureghda H."/>
            <person name="Abdallah N."/>
            <person name="Vaughan M.M."/>
            <person name="Proctor R.H."/>
            <person name="Busman M."/>
            <person name="O'Donnell K."/>
        </authorList>
    </citation>
    <scope>NUCLEOTIDE SEQUENCE</scope>
    <source>
        <strain evidence="4">NRRL 25174</strain>
    </source>
</reference>
<evidence type="ECO:0000313" key="4">
    <source>
        <dbReference type="EMBL" id="KAF4341746.1"/>
    </source>
</evidence>
<feature type="domain" description="NACHT-NTPase sigma" evidence="3">
    <location>
        <begin position="311"/>
        <end position="341"/>
    </location>
</feature>
<name>A0A9P5ANC0_9HYPO</name>
<dbReference type="Pfam" id="PF17106">
    <property type="entry name" value="NACHT_sigma"/>
    <property type="match status" value="1"/>
</dbReference>
<dbReference type="AlphaFoldDB" id="A0A9P5ANC0"/>
<keyword evidence="5" id="KW-1185">Reference proteome</keyword>
<sequence>MMRGPTHLISSETGTSPAREPADLNVESTSPTAEMTIPFWNHAYARLKQSSEELVIEYEELLSKELQYEMDTPDDESENRIDRANPHRRKRQLEAIIENGLQRAEERKAKYTIFGKTFTPRDQMARTADFVKSIKTLVDEAVKASPEAALAWAGICTVLPILTNPSSAEAAQQDGFIYVASRMRFYSEFEHHLWPETLAEATELRRELNTDLIELYRLILEFQMTLVVRLYKTRLSKLKDDVIHHDIWDSMVSKVKQQEATFHRDFKKINDLSLRIELEKLNKNADAFLHVLSSKLWITMETQKGEPTVHNQFHASGQSKQNNNTGSGNQYAGVTFYGPVSMLN</sequence>
<dbReference type="Proteomes" id="UP000730481">
    <property type="component" value="Unassembled WGS sequence"/>
</dbReference>
<accession>A0A9P5ANC0</accession>
<dbReference type="InterPro" id="IPR031359">
    <property type="entry name" value="NACHT_N"/>
</dbReference>
<reference evidence="4" key="2">
    <citation type="submission" date="2020-02" db="EMBL/GenBank/DDBJ databases">
        <title>Identification and distribution of gene clusters putatively required for synthesis of sphingolipid metabolism inhibitors in phylogenetically diverse species of the filamentous fungus Fusarium.</title>
        <authorList>
            <person name="Kim H.-S."/>
            <person name="Busman M."/>
            <person name="Brown D.W."/>
            <person name="Divon H."/>
            <person name="Uhlig S."/>
            <person name="Proctor R.H."/>
        </authorList>
    </citation>
    <scope>NUCLEOTIDE SEQUENCE</scope>
    <source>
        <strain evidence="4">NRRL 25174</strain>
    </source>
</reference>
<gene>
    <name evidence="4" type="ORF">FBEOM_4306</name>
</gene>
<organism evidence="4 5">
    <name type="scientific">Fusarium beomiforme</name>
    <dbReference type="NCBI Taxonomy" id="44412"/>
    <lineage>
        <taxon>Eukaryota</taxon>
        <taxon>Fungi</taxon>
        <taxon>Dikarya</taxon>
        <taxon>Ascomycota</taxon>
        <taxon>Pezizomycotina</taxon>
        <taxon>Sordariomycetes</taxon>
        <taxon>Hypocreomycetidae</taxon>
        <taxon>Hypocreales</taxon>
        <taxon>Nectriaceae</taxon>
        <taxon>Fusarium</taxon>
        <taxon>Fusarium burgessii species complex</taxon>
    </lineage>
</organism>
<dbReference type="Pfam" id="PF17100">
    <property type="entry name" value="NACHT_N"/>
    <property type="match status" value="1"/>
</dbReference>
<dbReference type="OrthoDB" id="163438at2759"/>
<protein>
    <submittedName>
        <fullName evidence="4">Vegetative incompatibility het-e-1</fullName>
    </submittedName>
</protein>
<feature type="domain" description="NWD NACHT-NTPase N-terminal" evidence="2">
    <location>
        <begin position="39"/>
        <end position="265"/>
    </location>
</feature>
<evidence type="ECO:0000259" key="3">
    <source>
        <dbReference type="Pfam" id="PF17106"/>
    </source>
</evidence>
<comment type="caution">
    <text evidence="4">The sequence shown here is derived from an EMBL/GenBank/DDBJ whole genome shotgun (WGS) entry which is preliminary data.</text>
</comment>
<evidence type="ECO:0000313" key="5">
    <source>
        <dbReference type="Proteomes" id="UP000730481"/>
    </source>
</evidence>
<evidence type="ECO:0000259" key="2">
    <source>
        <dbReference type="Pfam" id="PF17100"/>
    </source>
</evidence>